<keyword evidence="4" id="KW-0479">Metal-binding</keyword>
<reference evidence="5" key="1">
    <citation type="submission" date="2023-07" db="EMBL/GenBank/DDBJ databases">
        <title>Ureibacillus sp. isolated from freshwater well.</title>
        <authorList>
            <person name="Kirdat K."/>
            <person name="Bhatt A."/>
            <person name="Teware R."/>
            <person name="Bhavsar Y."/>
            <person name="Yadav A."/>
        </authorList>
    </citation>
    <scope>NUCLEOTIDE SEQUENCE</scope>
    <source>
        <strain evidence="5">BA0131</strain>
    </source>
</reference>
<comment type="caution">
    <text evidence="5">The sequence shown here is derived from an EMBL/GenBank/DDBJ whole genome shotgun (WGS) entry which is preliminary data.</text>
</comment>
<protein>
    <recommendedName>
        <fullName evidence="4">5-formyltetrahydrofolate cyclo-ligase</fullName>
        <ecNumber evidence="4">6.3.3.2</ecNumber>
    </recommendedName>
</protein>
<dbReference type="InterPro" id="IPR037171">
    <property type="entry name" value="NagB/RpiA_transferase-like"/>
</dbReference>
<evidence type="ECO:0000256" key="3">
    <source>
        <dbReference type="ARBA" id="ARBA00022840"/>
    </source>
</evidence>
<dbReference type="PANTHER" id="PTHR23407">
    <property type="entry name" value="ATPASE INHIBITOR/5-FORMYLTETRAHYDROFOLATE CYCLO-LIGASE"/>
    <property type="match status" value="1"/>
</dbReference>
<sequence>MDKKRLRNQVRHSLQEMNSEQFMLSSLHIKENFFKEPSILEGKTIAITISNKQEVDTKEIIEMLWTLNKRVVVPKCNPNDRSMNFYEIENFNQLENVYMDLQEPIPEITRLVPSENIDCIIVPGIVFDVNGYRIGYGGGYYDRYLTHFNGMLISLAFNIQVKEKVPSENYDIPVDLILTETDRIDCLENRKEFYG</sequence>
<dbReference type="EMBL" id="JAUHTQ010000004">
    <property type="protein sequence ID" value="MDN4493305.1"/>
    <property type="molecule type" value="Genomic_DNA"/>
</dbReference>
<dbReference type="EC" id="6.3.3.2" evidence="4"/>
<keyword evidence="4" id="KW-0460">Magnesium</keyword>
<accession>A0ABT8GPG0</accession>
<keyword evidence="6" id="KW-1185">Reference proteome</keyword>
<evidence type="ECO:0000313" key="5">
    <source>
        <dbReference type="EMBL" id="MDN4493305.1"/>
    </source>
</evidence>
<name>A0ABT8GPG0_9BACL</name>
<organism evidence="5 6">
    <name type="scientific">Ureibacillus aquaedulcis</name>
    <dbReference type="NCBI Taxonomy" id="3058421"/>
    <lineage>
        <taxon>Bacteria</taxon>
        <taxon>Bacillati</taxon>
        <taxon>Bacillota</taxon>
        <taxon>Bacilli</taxon>
        <taxon>Bacillales</taxon>
        <taxon>Caryophanaceae</taxon>
        <taxon>Ureibacillus</taxon>
    </lineage>
</organism>
<keyword evidence="3 4" id="KW-0067">ATP-binding</keyword>
<gene>
    <name evidence="5" type="ORF">QYB95_07145</name>
</gene>
<evidence type="ECO:0000256" key="4">
    <source>
        <dbReference type="RuleBase" id="RU361279"/>
    </source>
</evidence>
<evidence type="ECO:0000313" key="6">
    <source>
        <dbReference type="Proteomes" id="UP001172743"/>
    </source>
</evidence>
<dbReference type="InterPro" id="IPR002698">
    <property type="entry name" value="FTHF_cligase"/>
</dbReference>
<dbReference type="GO" id="GO:0030272">
    <property type="term" value="F:5-formyltetrahydrofolate cyclo-ligase activity"/>
    <property type="evidence" value="ECO:0007669"/>
    <property type="project" value="UniProtKB-EC"/>
</dbReference>
<dbReference type="Proteomes" id="UP001172743">
    <property type="component" value="Unassembled WGS sequence"/>
</dbReference>
<keyword evidence="2 4" id="KW-0547">Nucleotide-binding</keyword>
<dbReference type="PANTHER" id="PTHR23407:SF1">
    <property type="entry name" value="5-FORMYLTETRAHYDROFOLATE CYCLO-LIGASE"/>
    <property type="match status" value="1"/>
</dbReference>
<comment type="cofactor">
    <cofactor evidence="4">
        <name>Mg(2+)</name>
        <dbReference type="ChEBI" id="CHEBI:18420"/>
    </cofactor>
</comment>
<evidence type="ECO:0000256" key="1">
    <source>
        <dbReference type="ARBA" id="ARBA00010638"/>
    </source>
</evidence>
<dbReference type="PIRSF" id="PIRSF006806">
    <property type="entry name" value="FTHF_cligase"/>
    <property type="match status" value="1"/>
</dbReference>
<evidence type="ECO:0000256" key="2">
    <source>
        <dbReference type="ARBA" id="ARBA00022741"/>
    </source>
</evidence>
<comment type="similarity">
    <text evidence="1 4">Belongs to the 5-formyltetrahydrofolate cyclo-ligase family.</text>
</comment>
<dbReference type="Gene3D" id="3.40.50.10420">
    <property type="entry name" value="NagB/RpiA/CoA transferase-like"/>
    <property type="match status" value="1"/>
</dbReference>
<keyword evidence="5" id="KW-0436">Ligase</keyword>
<proteinExistence type="inferred from homology"/>
<dbReference type="RefSeq" id="WP_301137615.1">
    <property type="nucleotide sequence ID" value="NZ_JAUHTQ010000004.1"/>
</dbReference>
<comment type="catalytic activity">
    <reaction evidence="4">
        <text>(6S)-5-formyl-5,6,7,8-tetrahydrofolate + ATP = (6R)-5,10-methenyltetrahydrofolate + ADP + phosphate</text>
        <dbReference type="Rhea" id="RHEA:10488"/>
        <dbReference type="ChEBI" id="CHEBI:30616"/>
        <dbReference type="ChEBI" id="CHEBI:43474"/>
        <dbReference type="ChEBI" id="CHEBI:57455"/>
        <dbReference type="ChEBI" id="CHEBI:57457"/>
        <dbReference type="ChEBI" id="CHEBI:456216"/>
        <dbReference type="EC" id="6.3.3.2"/>
    </reaction>
</comment>
<dbReference type="Pfam" id="PF01812">
    <property type="entry name" value="5-FTHF_cyc-lig"/>
    <property type="match status" value="1"/>
</dbReference>
<dbReference type="InterPro" id="IPR024185">
    <property type="entry name" value="FTHF_cligase-like_sf"/>
</dbReference>
<dbReference type="SUPFAM" id="SSF100950">
    <property type="entry name" value="NagB/RpiA/CoA transferase-like"/>
    <property type="match status" value="1"/>
</dbReference>
<dbReference type="NCBIfam" id="TIGR02727">
    <property type="entry name" value="MTHFS_bact"/>
    <property type="match status" value="1"/>
</dbReference>